<protein>
    <submittedName>
        <fullName evidence="1">Uncharacterized protein</fullName>
    </submittedName>
</protein>
<comment type="caution">
    <text evidence="1">The sequence shown here is derived from an EMBL/GenBank/DDBJ whole genome shotgun (WGS) entry which is preliminary data.</text>
</comment>
<accession>A0ACB9ZP55</accession>
<evidence type="ECO:0000313" key="1">
    <source>
        <dbReference type="EMBL" id="KAI5649385.1"/>
    </source>
</evidence>
<evidence type="ECO:0000313" key="2">
    <source>
        <dbReference type="Proteomes" id="UP001060085"/>
    </source>
</evidence>
<dbReference type="EMBL" id="CM044708">
    <property type="protein sequence ID" value="KAI5649385.1"/>
    <property type="molecule type" value="Genomic_DNA"/>
</dbReference>
<proteinExistence type="predicted"/>
<keyword evidence="2" id="KW-1185">Reference proteome</keyword>
<sequence length="138" mass="16228">MLEEKNNTKSNSTMMMMDEKRNRIQVSNTKRPLFFYLNLAKRYLKQHDEVELSALGMDGRTHLEEKIFFYYFDDYFQFQSTAAIPTVVIIAEILKRNEVATNQNVMISTVNSKDRNSGRFTRKARIEIVLGRMKNSDT</sequence>
<gene>
    <name evidence="1" type="ORF">M9H77_35390</name>
</gene>
<reference evidence="2" key="1">
    <citation type="journal article" date="2023" name="Nat. Plants">
        <title>Single-cell RNA sequencing provides a high-resolution roadmap for understanding the multicellular compartmentation of specialized metabolism.</title>
        <authorList>
            <person name="Sun S."/>
            <person name="Shen X."/>
            <person name="Li Y."/>
            <person name="Li Y."/>
            <person name="Wang S."/>
            <person name="Li R."/>
            <person name="Zhang H."/>
            <person name="Shen G."/>
            <person name="Guo B."/>
            <person name="Wei J."/>
            <person name="Xu J."/>
            <person name="St-Pierre B."/>
            <person name="Chen S."/>
            <person name="Sun C."/>
        </authorList>
    </citation>
    <scope>NUCLEOTIDE SEQUENCE [LARGE SCALE GENOMIC DNA]</scope>
</reference>
<dbReference type="Proteomes" id="UP001060085">
    <property type="component" value="Linkage Group LG08"/>
</dbReference>
<organism evidence="1 2">
    <name type="scientific">Catharanthus roseus</name>
    <name type="common">Madagascar periwinkle</name>
    <name type="synonym">Vinca rosea</name>
    <dbReference type="NCBI Taxonomy" id="4058"/>
    <lineage>
        <taxon>Eukaryota</taxon>
        <taxon>Viridiplantae</taxon>
        <taxon>Streptophyta</taxon>
        <taxon>Embryophyta</taxon>
        <taxon>Tracheophyta</taxon>
        <taxon>Spermatophyta</taxon>
        <taxon>Magnoliopsida</taxon>
        <taxon>eudicotyledons</taxon>
        <taxon>Gunneridae</taxon>
        <taxon>Pentapetalae</taxon>
        <taxon>asterids</taxon>
        <taxon>lamiids</taxon>
        <taxon>Gentianales</taxon>
        <taxon>Apocynaceae</taxon>
        <taxon>Rauvolfioideae</taxon>
        <taxon>Vinceae</taxon>
        <taxon>Catharanthinae</taxon>
        <taxon>Catharanthus</taxon>
    </lineage>
</organism>
<name>A0ACB9ZP55_CATRO</name>